<name>A0ACC0ZM08_9ROSI</name>
<sequence>MSFLSVVGRAKISILSRRWKGFCASCPVFDFHPNNFLRKGGFDLNYNNFDYLIEFKGIHKRIKKFMKFIDASSDQFCEAKLCIQEFRLLVGVLDVEKSFRRVDRWIGLVLENGVKELDLEVITDGSKVYSFPKAIFSAKSATTLKPSGCKLEQPSNIIRFNSLKHLTLVRVYINEQLVQRLTSECPLREDLLLSLCTGLKRLCVSKADKLKIIKVKTFQNLYWKVLKLMFQVFKSKFFLSLGQLLD</sequence>
<gene>
    <name evidence="1" type="ORF">Pint_02788</name>
</gene>
<keyword evidence="2" id="KW-1185">Reference proteome</keyword>
<reference evidence="2" key="1">
    <citation type="journal article" date="2023" name="G3 (Bethesda)">
        <title>Genome assembly and association tests identify interacting loci associated with vigor, precocity, and sex in interspecific pistachio rootstocks.</title>
        <authorList>
            <person name="Palmer W."/>
            <person name="Jacygrad E."/>
            <person name="Sagayaradj S."/>
            <person name="Cavanaugh K."/>
            <person name="Han R."/>
            <person name="Bertier L."/>
            <person name="Beede B."/>
            <person name="Kafkas S."/>
            <person name="Golino D."/>
            <person name="Preece J."/>
            <person name="Michelmore R."/>
        </authorList>
    </citation>
    <scope>NUCLEOTIDE SEQUENCE [LARGE SCALE GENOMIC DNA]</scope>
</reference>
<comment type="caution">
    <text evidence="1">The sequence shown here is derived from an EMBL/GenBank/DDBJ whole genome shotgun (WGS) entry which is preliminary data.</text>
</comment>
<accession>A0ACC0ZM08</accession>
<dbReference type="Proteomes" id="UP001163603">
    <property type="component" value="Chromosome 1"/>
</dbReference>
<organism evidence="1 2">
    <name type="scientific">Pistacia integerrima</name>
    <dbReference type="NCBI Taxonomy" id="434235"/>
    <lineage>
        <taxon>Eukaryota</taxon>
        <taxon>Viridiplantae</taxon>
        <taxon>Streptophyta</taxon>
        <taxon>Embryophyta</taxon>
        <taxon>Tracheophyta</taxon>
        <taxon>Spermatophyta</taxon>
        <taxon>Magnoliopsida</taxon>
        <taxon>eudicotyledons</taxon>
        <taxon>Gunneridae</taxon>
        <taxon>Pentapetalae</taxon>
        <taxon>rosids</taxon>
        <taxon>malvids</taxon>
        <taxon>Sapindales</taxon>
        <taxon>Anacardiaceae</taxon>
        <taxon>Pistacia</taxon>
    </lineage>
</organism>
<evidence type="ECO:0000313" key="2">
    <source>
        <dbReference type="Proteomes" id="UP001163603"/>
    </source>
</evidence>
<evidence type="ECO:0000313" key="1">
    <source>
        <dbReference type="EMBL" id="KAJ0054150.1"/>
    </source>
</evidence>
<protein>
    <submittedName>
        <fullName evidence="1">Uncharacterized protein</fullName>
    </submittedName>
</protein>
<proteinExistence type="predicted"/>
<dbReference type="EMBL" id="CM047736">
    <property type="protein sequence ID" value="KAJ0054150.1"/>
    <property type="molecule type" value="Genomic_DNA"/>
</dbReference>